<feature type="non-terminal residue" evidence="1">
    <location>
        <position position="1"/>
    </location>
</feature>
<dbReference type="AlphaFoldDB" id="A0AAV5WRZ6"/>
<organism evidence="1 2">
    <name type="scientific">Pristionchus fissidentatus</name>
    <dbReference type="NCBI Taxonomy" id="1538716"/>
    <lineage>
        <taxon>Eukaryota</taxon>
        <taxon>Metazoa</taxon>
        <taxon>Ecdysozoa</taxon>
        <taxon>Nematoda</taxon>
        <taxon>Chromadorea</taxon>
        <taxon>Rhabditida</taxon>
        <taxon>Rhabditina</taxon>
        <taxon>Diplogasteromorpha</taxon>
        <taxon>Diplogasteroidea</taxon>
        <taxon>Neodiplogasteridae</taxon>
        <taxon>Pristionchus</taxon>
    </lineage>
</organism>
<protein>
    <submittedName>
        <fullName evidence="1">Uncharacterized protein</fullName>
    </submittedName>
</protein>
<evidence type="ECO:0000313" key="1">
    <source>
        <dbReference type="EMBL" id="GMT33842.1"/>
    </source>
</evidence>
<dbReference type="EMBL" id="BTSY01000006">
    <property type="protein sequence ID" value="GMT33842.1"/>
    <property type="molecule type" value="Genomic_DNA"/>
</dbReference>
<dbReference type="Proteomes" id="UP001432322">
    <property type="component" value="Unassembled WGS sequence"/>
</dbReference>
<comment type="caution">
    <text evidence="1">The sequence shown here is derived from an EMBL/GenBank/DDBJ whole genome shotgun (WGS) entry which is preliminary data.</text>
</comment>
<reference evidence="1" key="1">
    <citation type="submission" date="2023-10" db="EMBL/GenBank/DDBJ databases">
        <title>Genome assembly of Pristionchus species.</title>
        <authorList>
            <person name="Yoshida K."/>
            <person name="Sommer R.J."/>
        </authorList>
    </citation>
    <scope>NUCLEOTIDE SEQUENCE</scope>
    <source>
        <strain evidence="1">RS5133</strain>
    </source>
</reference>
<feature type="non-terminal residue" evidence="1">
    <location>
        <position position="348"/>
    </location>
</feature>
<proteinExistence type="predicted"/>
<keyword evidence="2" id="KW-1185">Reference proteome</keyword>
<accession>A0AAV5WRZ6</accession>
<gene>
    <name evidence="1" type="ORF">PFISCL1PPCAC_25139</name>
</gene>
<name>A0AAV5WRZ6_9BILA</name>
<evidence type="ECO:0000313" key="2">
    <source>
        <dbReference type="Proteomes" id="UP001432322"/>
    </source>
</evidence>
<sequence>GLSHSESTQPWGVDKKPLELSEQEKLLLKEPELKDSLKSIDERKLYDLNPEKLKQMWHAAMVRSLLKSKAKVLYTNLPAIERIVYQQCEADSKSLVQCLVRLLDERDRAEEQIEELQKTKCQSQGHSPSPSSYFASLVSPSSPFYQLTPLFEMFTPKPGPPQESDQKHRPPFSIKSFYSTNAIAEKPYEHLSEVHIRMPPKPITPPPLLTSPPSIPKESLHPATVEYAVFEDGKQNVYRKENFGKESQERLWMELYPYAKSQRNQEGLYNQLKTARKHYNPIRSQLRTLKRMRERRQRDKQWRVVESDHFRAKRANYLTIEEALEQFQRENRGTPKEEVSFLGTIPID</sequence>